<name>A0ABR2KCS3_9EUKA</name>
<protein>
    <recommendedName>
        <fullName evidence="7">Choline transporter-like protein</fullName>
    </recommendedName>
</protein>
<dbReference type="PANTHER" id="PTHR12385">
    <property type="entry name" value="CHOLINE TRANSPORTER-LIKE (SLC FAMILY 44)"/>
    <property type="match status" value="1"/>
</dbReference>
<feature type="transmembrane region" description="Helical" evidence="7">
    <location>
        <begin position="333"/>
        <end position="352"/>
    </location>
</feature>
<proteinExistence type="inferred from homology"/>
<feature type="transmembrane region" description="Helical" evidence="7">
    <location>
        <begin position="223"/>
        <end position="247"/>
    </location>
</feature>
<feature type="transmembrane region" description="Helical" evidence="7">
    <location>
        <begin position="276"/>
        <end position="296"/>
    </location>
</feature>
<comment type="similarity">
    <text evidence="2 7">Belongs to the CTL (choline transporter-like) family.</text>
</comment>
<evidence type="ECO:0000313" key="10">
    <source>
        <dbReference type="Proteomes" id="UP001470230"/>
    </source>
</evidence>
<feature type="transmembrane region" description="Helical" evidence="7">
    <location>
        <begin position="177"/>
        <end position="199"/>
    </location>
</feature>
<evidence type="ECO:0000256" key="4">
    <source>
        <dbReference type="ARBA" id="ARBA00022989"/>
    </source>
</evidence>
<feature type="transmembrane region" description="Helical" evidence="7">
    <location>
        <begin position="153"/>
        <end position="171"/>
    </location>
</feature>
<evidence type="ECO:0000256" key="5">
    <source>
        <dbReference type="ARBA" id="ARBA00023136"/>
    </source>
</evidence>
<dbReference type="Proteomes" id="UP001470230">
    <property type="component" value="Unassembled WGS sequence"/>
</dbReference>
<feature type="transmembrane region" description="Helical" evidence="7">
    <location>
        <begin position="125"/>
        <end position="146"/>
    </location>
</feature>
<evidence type="ECO:0000256" key="1">
    <source>
        <dbReference type="ARBA" id="ARBA00004141"/>
    </source>
</evidence>
<dbReference type="EMBL" id="JAPFFF010000005">
    <property type="protein sequence ID" value="KAK8888922.1"/>
    <property type="molecule type" value="Genomic_DNA"/>
</dbReference>
<keyword evidence="4 7" id="KW-1133">Transmembrane helix</keyword>
<comment type="subcellular location">
    <subcellularLocation>
        <location evidence="7">Cell membrane</location>
        <topology evidence="7">Multi-pass membrane protein</topology>
    </subcellularLocation>
    <subcellularLocation>
        <location evidence="1">Membrane</location>
        <topology evidence="1">Multi-pass membrane protein</topology>
    </subcellularLocation>
</comment>
<organism evidence="9 10">
    <name type="scientific">Tritrichomonas musculus</name>
    <dbReference type="NCBI Taxonomy" id="1915356"/>
    <lineage>
        <taxon>Eukaryota</taxon>
        <taxon>Metamonada</taxon>
        <taxon>Parabasalia</taxon>
        <taxon>Tritrichomonadida</taxon>
        <taxon>Tritrichomonadidae</taxon>
        <taxon>Tritrichomonas</taxon>
    </lineage>
</organism>
<evidence type="ECO:0000256" key="6">
    <source>
        <dbReference type="ARBA" id="ARBA00023180"/>
    </source>
</evidence>
<keyword evidence="10" id="KW-1185">Reference proteome</keyword>
<gene>
    <name evidence="8" type="ORF">M9Y10_012888</name>
    <name evidence="9" type="ORF">M9Y10_033663</name>
</gene>
<comment type="caution">
    <text evidence="9">The sequence shown here is derived from an EMBL/GenBank/DDBJ whole genome shotgun (WGS) entry which is preliminary data.</text>
</comment>
<accession>A0ABR2KCS3</accession>
<keyword evidence="3 7" id="KW-0812">Transmembrane</keyword>
<evidence type="ECO:0000256" key="3">
    <source>
        <dbReference type="ARBA" id="ARBA00022692"/>
    </source>
</evidence>
<evidence type="ECO:0000313" key="8">
    <source>
        <dbReference type="EMBL" id="KAK8835362.1"/>
    </source>
</evidence>
<sequence length="520" mass="59982">MLENDMLQPGQHPIERRVKTDTLFLYFSWPLFFAILQVFIFVISFGRTFSFIHPADSNGLRCGIDNSLLFSNLTDFKNNNYLSYKSKCISKCDGNPFLSYCIPTTRKKLRESPFFFKLVSDFRSYYSFSIFLIILTVVFSFPLSFICAKFAKFIVYTLILFVAITTTYFTYQSIRYKAYPILFDTLFFGLTYLLLLFYIKRRLNIISPLLTSSFKFLFKAKSILLAPLFLISLSLLVLLFTILGVLFTNGVVKYNVKSSILTQTYSLKTEQHSSLIMTKVLFIFLGIWMINFLFVLARMSISYITSAIYFNHHIPTFSESLSIILTYHSGTVFFGSFVCFMLEALSTFFAYLQKWLEKTKNSFVKFLLKCILNVCFILVRFVEEINRISFVYTAIEGVSFWDGCKKAANLFKIESILSIDVLMRNIFFGARIIVSSLAGIATYFYVRDMNLMNPHLAVIFVSLTVYFVLKTIDVVVSTTSQTLLVCMLEDAKDEGAYAPAEVKTIMVWLRERVGFNSNHA</sequence>
<dbReference type="EMBL" id="JAPFFF010000173">
    <property type="protein sequence ID" value="KAK8835362.1"/>
    <property type="molecule type" value="Genomic_DNA"/>
</dbReference>
<evidence type="ECO:0000256" key="7">
    <source>
        <dbReference type="RuleBase" id="RU368066"/>
    </source>
</evidence>
<dbReference type="Pfam" id="PF04515">
    <property type="entry name" value="Choline_transpo"/>
    <property type="match status" value="1"/>
</dbReference>
<feature type="transmembrane region" description="Helical" evidence="7">
    <location>
        <begin position="23"/>
        <end position="45"/>
    </location>
</feature>
<feature type="transmembrane region" description="Helical" evidence="7">
    <location>
        <begin position="452"/>
        <end position="469"/>
    </location>
</feature>
<feature type="transmembrane region" description="Helical" evidence="7">
    <location>
        <begin position="425"/>
        <end position="446"/>
    </location>
</feature>
<reference evidence="9 10" key="1">
    <citation type="submission" date="2024-04" db="EMBL/GenBank/DDBJ databases">
        <title>Tritrichomonas musculus Genome.</title>
        <authorList>
            <person name="Alves-Ferreira E."/>
            <person name="Grigg M."/>
            <person name="Lorenzi H."/>
            <person name="Galac M."/>
        </authorList>
    </citation>
    <scope>NUCLEOTIDE SEQUENCE [LARGE SCALE GENOMIC DNA]</scope>
    <source>
        <strain evidence="9 10">EAF2021</strain>
    </source>
</reference>
<feature type="transmembrane region" description="Helical" evidence="7">
    <location>
        <begin position="364"/>
        <end position="382"/>
    </location>
</feature>
<evidence type="ECO:0000256" key="2">
    <source>
        <dbReference type="ARBA" id="ARBA00007168"/>
    </source>
</evidence>
<comment type="function">
    <text evidence="7">Choline transporter.</text>
</comment>
<keyword evidence="6" id="KW-0325">Glycoprotein</keyword>
<evidence type="ECO:0000313" key="9">
    <source>
        <dbReference type="EMBL" id="KAK8888922.1"/>
    </source>
</evidence>
<keyword evidence="5 7" id="KW-0472">Membrane</keyword>
<dbReference type="InterPro" id="IPR007603">
    <property type="entry name" value="Choline_transptr-like"/>
</dbReference>
<dbReference type="PANTHER" id="PTHR12385:SF14">
    <property type="entry name" value="CHOLINE TRANSPORTER-LIKE 2"/>
    <property type="match status" value="1"/>
</dbReference>